<reference evidence="1" key="1">
    <citation type="submission" date="2009-08" db="EMBL/GenBank/DDBJ databases">
        <title>Annotation of Salpingoeca rosetta.</title>
        <authorList>
            <consortium name="The Broad Institute Genome Sequencing Platform"/>
            <person name="Russ C."/>
            <person name="Cuomo C."/>
            <person name="Burger G."/>
            <person name="Gray M.W."/>
            <person name="Holland P.W.H."/>
            <person name="King N."/>
            <person name="Lang F.B.F."/>
            <person name="Roger A.J."/>
            <person name="Ruiz-Trillo I."/>
            <person name="Young S.K."/>
            <person name="Zeng Q."/>
            <person name="Gargeya S."/>
            <person name="Alvarado L."/>
            <person name="Berlin A."/>
            <person name="Chapman S.B."/>
            <person name="Chen Z."/>
            <person name="Freedman E."/>
            <person name="Gellesch M."/>
            <person name="Goldberg J."/>
            <person name="Griggs A."/>
            <person name="Gujja S."/>
            <person name="Heilman E."/>
            <person name="Heiman D."/>
            <person name="Howarth C."/>
            <person name="Mehta T."/>
            <person name="Neiman D."/>
            <person name="Pearson M."/>
            <person name="Roberts A."/>
            <person name="Saif S."/>
            <person name="Shea T."/>
            <person name="Shenoy N."/>
            <person name="Sisk P."/>
            <person name="Stolte C."/>
            <person name="Sykes S."/>
            <person name="White J."/>
            <person name="Yandava C."/>
            <person name="Haas B."/>
            <person name="Nusbaum C."/>
            <person name="Birren B."/>
        </authorList>
    </citation>
    <scope>NUCLEOTIDE SEQUENCE [LARGE SCALE GENOMIC DNA]</scope>
    <source>
        <strain evidence="1">ATCC 50818</strain>
    </source>
</reference>
<name>F2UAE0_SALR5</name>
<dbReference type="GeneID" id="16074574"/>
<evidence type="ECO:0000313" key="2">
    <source>
        <dbReference type="Proteomes" id="UP000007799"/>
    </source>
</evidence>
<dbReference type="Proteomes" id="UP000007799">
    <property type="component" value="Unassembled WGS sequence"/>
</dbReference>
<gene>
    <name evidence="1" type="ORF">PTSG_12313</name>
</gene>
<dbReference type="EMBL" id="GL832966">
    <property type="protein sequence ID" value="EGD73715.1"/>
    <property type="molecule type" value="Genomic_DNA"/>
</dbReference>
<organism evidence="2">
    <name type="scientific">Salpingoeca rosetta (strain ATCC 50818 / BSB-021)</name>
    <dbReference type="NCBI Taxonomy" id="946362"/>
    <lineage>
        <taxon>Eukaryota</taxon>
        <taxon>Choanoflagellata</taxon>
        <taxon>Craspedida</taxon>
        <taxon>Salpingoecidae</taxon>
        <taxon>Salpingoeca</taxon>
    </lineage>
</organism>
<dbReference type="RefSeq" id="XP_004993996.1">
    <property type="nucleotide sequence ID" value="XM_004993939.1"/>
</dbReference>
<dbReference type="KEGG" id="sre:PTSG_12313"/>
<accession>F2UAE0</accession>
<dbReference type="OrthoDB" id="275179at2759"/>
<protein>
    <submittedName>
        <fullName evidence="1">Uncharacterized protein</fullName>
    </submittedName>
</protein>
<dbReference type="AlphaFoldDB" id="F2UAE0"/>
<dbReference type="InParanoid" id="F2UAE0"/>
<sequence>MMEDSAPLTVVETLRSLAQQHGLDVKGGKIRRTSSRFCFGVEHGDYNGTELFGVGTGE</sequence>
<proteinExistence type="predicted"/>
<keyword evidence="2" id="KW-1185">Reference proteome</keyword>
<evidence type="ECO:0000313" key="1">
    <source>
        <dbReference type="EMBL" id="EGD73715.1"/>
    </source>
</evidence>